<dbReference type="RefSeq" id="WP_338003552.1">
    <property type="nucleotide sequence ID" value="NZ_JAOPKA010000005.1"/>
</dbReference>
<gene>
    <name evidence="2" type="ORF">OB960_09955</name>
</gene>
<dbReference type="Proteomes" id="UP001321018">
    <property type="component" value="Unassembled WGS sequence"/>
</dbReference>
<feature type="transmembrane region" description="Helical" evidence="1">
    <location>
        <begin position="82"/>
        <end position="103"/>
    </location>
</feature>
<proteinExistence type="predicted"/>
<dbReference type="AlphaFoldDB" id="A0AAP2Z0A3"/>
<reference evidence="2" key="1">
    <citation type="submission" date="2022-09" db="EMBL/GenBank/DDBJ databases">
        <title>Enrichment on poylsaccharides allowed isolation of novel metabolic and taxonomic groups of Haloarchaea.</title>
        <authorList>
            <person name="Sorokin D.Y."/>
            <person name="Elcheninov A.G."/>
            <person name="Khizhniak T.V."/>
            <person name="Kolganova T.V."/>
            <person name="Kublanov I.V."/>
        </authorList>
    </citation>
    <scope>NUCLEOTIDE SEQUENCE</scope>
    <source>
        <strain evidence="2">AArc-xg1-1</strain>
    </source>
</reference>
<feature type="transmembrane region" description="Helical" evidence="1">
    <location>
        <begin position="6"/>
        <end position="23"/>
    </location>
</feature>
<evidence type="ECO:0000256" key="1">
    <source>
        <dbReference type="SAM" id="Phobius"/>
    </source>
</evidence>
<keyword evidence="1" id="KW-0812">Transmembrane</keyword>
<sequence>MIGTDVVVAGCALALAVTAGLLVHEWTHALVLRLARVEYTIEYFPSGTDSDDSNADGGVFAVLARCPWALVRPRPTGDEPAWHLRIAALIPLSLALPVLLLGLSGHVPTDNVVVSAALIGWLACAIPSPQDFSVAFYAHRILELELEHESGSNALALTDETDPAVSHSRAD</sequence>
<organism evidence="2 3">
    <name type="scientific">Natronoglomus mannanivorans</name>
    <dbReference type="NCBI Taxonomy" id="2979990"/>
    <lineage>
        <taxon>Archaea</taxon>
        <taxon>Methanobacteriati</taxon>
        <taxon>Methanobacteriota</taxon>
        <taxon>Stenosarchaea group</taxon>
        <taxon>Halobacteria</taxon>
        <taxon>Halobacteriales</taxon>
        <taxon>Natrialbaceae</taxon>
        <taxon>Natronoglomus</taxon>
    </lineage>
</organism>
<keyword evidence="1" id="KW-0472">Membrane</keyword>
<name>A0AAP2Z0A3_9EURY</name>
<evidence type="ECO:0000313" key="2">
    <source>
        <dbReference type="EMBL" id="MCU4741719.1"/>
    </source>
</evidence>
<accession>A0AAP2Z0A3</accession>
<evidence type="ECO:0000313" key="3">
    <source>
        <dbReference type="Proteomes" id="UP001321018"/>
    </source>
</evidence>
<protein>
    <submittedName>
        <fullName evidence="2">Uncharacterized protein</fullName>
    </submittedName>
</protein>
<keyword evidence="1" id="KW-1133">Transmembrane helix</keyword>
<comment type="caution">
    <text evidence="2">The sequence shown here is derived from an EMBL/GenBank/DDBJ whole genome shotgun (WGS) entry which is preliminary data.</text>
</comment>
<dbReference type="EMBL" id="JAOPKA010000005">
    <property type="protein sequence ID" value="MCU4741719.1"/>
    <property type="molecule type" value="Genomic_DNA"/>
</dbReference>